<dbReference type="RefSeq" id="WP_305171161.1">
    <property type="nucleotide sequence ID" value="NZ_JAUUUU010000007.1"/>
</dbReference>
<reference evidence="2" key="2">
    <citation type="submission" date="2023-08" db="EMBL/GenBank/DDBJ databases">
        <authorList>
            <person name="Luo J."/>
        </authorList>
    </citation>
    <scope>NUCLEOTIDE SEQUENCE</scope>
    <source>
        <strain evidence="2">DSM 25064</strain>
    </source>
</reference>
<dbReference type="EMBL" id="JAUUUU010000007">
    <property type="protein sequence ID" value="MDP1521499.1"/>
    <property type="molecule type" value="Genomic_DNA"/>
</dbReference>
<evidence type="ECO:0008006" key="4">
    <source>
        <dbReference type="Google" id="ProtNLM"/>
    </source>
</evidence>
<comment type="caution">
    <text evidence="2">The sequence shown here is derived from an EMBL/GenBank/DDBJ whole genome shotgun (WGS) entry which is preliminary data.</text>
</comment>
<evidence type="ECO:0000313" key="2">
    <source>
        <dbReference type="EMBL" id="MDP1521499.1"/>
    </source>
</evidence>
<name>A0AAW8B8E8_9GAMM</name>
<feature type="compositionally biased region" description="Basic and acidic residues" evidence="1">
    <location>
        <begin position="45"/>
        <end position="54"/>
    </location>
</feature>
<dbReference type="AlphaFoldDB" id="A0AAW8B8E8"/>
<reference evidence="2" key="1">
    <citation type="journal article" date="2010" name="Int. J. Syst. Evol. Microbiol.">
        <title>Porticoccus litoralis gen. nov., sp. nov., a gammaproteobacterium isolated from the Yellow Sea.</title>
        <authorList>
            <person name="Oh H.M."/>
            <person name="Kim H."/>
            <person name="Kim K.M."/>
            <person name="Min G.S."/>
            <person name="Cho J.C."/>
        </authorList>
    </citation>
    <scope>NUCLEOTIDE SEQUENCE</scope>
    <source>
        <strain evidence="2">DSM 25064</strain>
    </source>
</reference>
<protein>
    <recommendedName>
        <fullName evidence="4">Secreted protein</fullName>
    </recommendedName>
</protein>
<organism evidence="2 3">
    <name type="scientific">Porticoccus litoralis</name>
    <dbReference type="NCBI Taxonomy" id="434086"/>
    <lineage>
        <taxon>Bacteria</taxon>
        <taxon>Pseudomonadati</taxon>
        <taxon>Pseudomonadota</taxon>
        <taxon>Gammaproteobacteria</taxon>
        <taxon>Cellvibrionales</taxon>
        <taxon>Porticoccaceae</taxon>
        <taxon>Porticoccus</taxon>
    </lineage>
</organism>
<sequence length="96" mass="10275">MPHLRHIYLLLAATLIIPVIIAPDIVTPANAMTVPSVEIVAGEPEPSRSDHGNSHMEQGGHNNAAEKDVETKAEKDNNTNSQMSSPAALDKDTPDQ</sequence>
<evidence type="ECO:0000313" key="3">
    <source>
        <dbReference type="Proteomes" id="UP001178354"/>
    </source>
</evidence>
<evidence type="ECO:0000256" key="1">
    <source>
        <dbReference type="SAM" id="MobiDB-lite"/>
    </source>
</evidence>
<accession>A0AAW8B8E8</accession>
<dbReference type="Proteomes" id="UP001178354">
    <property type="component" value="Unassembled WGS sequence"/>
</dbReference>
<feature type="region of interest" description="Disordered" evidence="1">
    <location>
        <begin position="37"/>
        <end position="96"/>
    </location>
</feature>
<gene>
    <name evidence="2" type="ORF">Q8A57_11010</name>
</gene>
<proteinExistence type="predicted"/>
<keyword evidence="3" id="KW-1185">Reference proteome</keyword>
<feature type="compositionally biased region" description="Basic and acidic residues" evidence="1">
    <location>
        <begin position="64"/>
        <end position="77"/>
    </location>
</feature>